<dbReference type="Gene3D" id="3.50.7.10">
    <property type="entry name" value="GroEL"/>
    <property type="match status" value="1"/>
</dbReference>
<dbReference type="InterPro" id="IPR027409">
    <property type="entry name" value="GroEL-like_apical_dom_sf"/>
</dbReference>
<dbReference type="KEGG" id="cav:M832_07660"/>
<dbReference type="SUPFAM" id="SSF52029">
    <property type="entry name" value="GroEL apical domain-like"/>
    <property type="match status" value="1"/>
</dbReference>
<dbReference type="PATRIC" id="fig|1229831.3.peg.766"/>
<dbReference type="FunFam" id="3.50.7.10:FF:000001">
    <property type="entry name" value="60 kDa chaperonin"/>
    <property type="match status" value="1"/>
</dbReference>
<dbReference type="PRINTS" id="PR00298">
    <property type="entry name" value="CHAPERONIN60"/>
</dbReference>
<dbReference type="STRING" id="1229831.M832_07660"/>
<dbReference type="NCBIfam" id="NF000592">
    <property type="entry name" value="PRK00013.1"/>
    <property type="match status" value="1"/>
</dbReference>
<name>W8K178_9CHLA</name>
<keyword evidence="2" id="KW-0547">Nucleotide-binding</keyword>
<organism evidence="8 9">
    <name type="scientific">Chlamydia avium 10DC88</name>
    <dbReference type="NCBI Taxonomy" id="1229831"/>
    <lineage>
        <taxon>Bacteria</taxon>
        <taxon>Pseudomonadati</taxon>
        <taxon>Chlamydiota</taxon>
        <taxon>Chlamydiia</taxon>
        <taxon>Chlamydiales</taxon>
        <taxon>Chlamydiaceae</taxon>
        <taxon>Chlamydia/Chlamydophila group</taxon>
        <taxon>Chlamydia</taxon>
    </lineage>
</organism>
<dbReference type="GO" id="GO:0016853">
    <property type="term" value="F:isomerase activity"/>
    <property type="evidence" value="ECO:0007669"/>
    <property type="project" value="UniProtKB-KW"/>
</dbReference>
<comment type="similarity">
    <text evidence="1 6">Belongs to the chaperonin (HSP60) family.</text>
</comment>
<reference evidence="8 9" key="1">
    <citation type="journal article" date="2014" name="Syst. Appl. Microbiol.">
        <title>Evidence for the existence of two new members of the family Chlamydiaceae and proposal of Chlamydia avium sp. nov. and Chlamydia gallinacea sp. nov.</title>
        <authorList>
            <person name="Sachse K."/>
            <person name="Laroucau K."/>
            <person name="Riege K."/>
            <person name="Wehner S."/>
            <person name="Dilcher M."/>
            <person name="Creasy H.H."/>
            <person name="Weidmann M."/>
            <person name="Myers G."/>
            <person name="Vorimore F."/>
            <person name="Vicari N."/>
            <person name="Magnino S."/>
            <person name="Liebler-Tenorio E."/>
            <person name="Ruettger A."/>
            <person name="Bavoil P.M."/>
            <person name="Hufert F.T."/>
            <person name="Rossello-Mora R."/>
            <person name="Marz M."/>
        </authorList>
    </citation>
    <scope>NUCLEOTIDE SEQUENCE [LARGE SCALE GENOMIC DNA]</scope>
    <source>
        <strain evidence="8 9">10DC88</strain>
    </source>
</reference>
<dbReference type="GO" id="GO:0042026">
    <property type="term" value="P:protein refolding"/>
    <property type="evidence" value="ECO:0007669"/>
    <property type="project" value="InterPro"/>
</dbReference>
<evidence type="ECO:0000256" key="3">
    <source>
        <dbReference type="ARBA" id="ARBA00022840"/>
    </source>
</evidence>
<dbReference type="AlphaFoldDB" id="W8K178"/>
<comment type="function">
    <text evidence="7">Together with its co-chaperonin GroES, plays an essential role in assisting protein folding. The GroEL-GroES system forms a nano-cage that allows encapsulation of the non-native substrate proteins and provides a physical environment optimized to promote and accelerate protein folding.</text>
</comment>
<dbReference type="InterPro" id="IPR027410">
    <property type="entry name" value="TCP-1-like_intermed_sf"/>
</dbReference>
<evidence type="ECO:0000313" key="8">
    <source>
        <dbReference type="EMBL" id="AHK63617.1"/>
    </source>
</evidence>
<accession>W8K178</accession>
<protein>
    <recommendedName>
        <fullName evidence="7">60 kDa chaperonin</fullName>
    </recommendedName>
</protein>
<dbReference type="Gene3D" id="1.10.560.10">
    <property type="entry name" value="GroEL-like equatorial domain"/>
    <property type="match status" value="1"/>
</dbReference>
<dbReference type="Pfam" id="PF00118">
    <property type="entry name" value="Cpn60_TCP1"/>
    <property type="match status" value="1"/>
</dbReference>
<dbReference type="HOGENOM" id="CLU_016503_6_1_0"/>
<dbReference type="GO" id="GO:0005524">
    <property type="term" value="F:ATP binding"/>
    <property type="evidence" value="ECO:0007669"/>
    <property type="project" value="UniProtKB-KW"/>
</dbReference>
<evidence type="ECO:0000256" key="2">
    <source>
        <dbReference type="ARBA" id="ARBA00022741"/>
    </source>
</evidence>
<gene>
    <name evidence="8" type="primary">groL2</name>
    <name evidence="8" type="ORF">M832_07660</name>
</gene>
<dbReference type="InterPro" id="IPR001844">
    <property type="entry name" value="Cpn60/GroEL"/>
</dbReference>
<keyword evidence="3" id="KW-0067">ATP-binding</keyword>
<dbReference type="Proteomes" id="UP000019433">
    <property type="component" value="Chromosome"/>
</dbReference>
<proteinExistence type="inferred from homology"/>
<dbReference type="InterPro" id="IPR027413">
    <property type="entry name" value="GROEL-like_equatorial_sf"/>
</dbReference>
<keyword evidence="5" id="KW-0413">Isomerase</keyword>
<evidence type="ECO:0000256" key="7">
    <source>
        <dbReference type="RuleBase" id="RU000419"/>
    </source>
</evidence>
<sequence length="537" mass="58596">MVSRVFKNHLDGLNALHRGVRALANAASTTLGPQGAHVIIKKEHSQPYTTKYGASIAKELQLPDAFENMGLKLAREVALQIDAHVGDGSTTAIILTEALFALGLQGIARGLDPLEIKQGIVLAGDSVLEELTKLATPILTDQDILAVATTAANNDAILGQLAVDVIASIGVEGEYCIEESPTHQTTVHTCAYLGLHSGYLSSYFVTHPETMEVIYEDAYVFLCNQTLSYLNQDFIHFLEKVAQEKKFPLIIIAVDIDPQLLSVLIVNKLKGSFPVCAIKIPEQGAHARHILEDIAVVTGATLIDSFSGISLDTADVNVLGKVRKILITERTTAFFHGTGDNTIVSDHITHVRQQTLYHPSEEVVEKRLSQLHGKKAWIYLGAVTENEFKEKKIQMIHALQAIKAAYREGYLPGSGIALIRAAERIRIPETISPGIAHGYTCLIQSMRAPLTTIITNCGRVPTELLDTIIQHPDTSFGYNGITHTIENVISAGIFDAFSVMRFVLKYSISMACSLLSSSLFITDSPEKVEDESPHEEK</sequence>
<dbReference type="SUPFAM" id="SSF48592">
    <property type="entry name" value="GroEL equatorial domain-like"/>
    <property type="match status" value="1"/>
</dbReference>
<dbReference type="InterPro" id="IPR002423">
    <property type="entry name" value="Cpn60/GroEL/TCP-1"/>
</dbReference>
<evidence type="ECO:0000256" key="4">
    <source>
        <dbReference type="ARBA" id="ARBA00023186"/>
    </source>
</evidence>
<dbReference type="GO" id="GO:0140662">
    <property type="term" value="F:ATP-dependent protein folding chaperone"/>
    <property type="evidence" value="ECO:0007669"/>
    <property type="project" value="InterPro"/>
</dbReference>
<evidence type="ECO:0000256" key="5">
    <source>
        <dbReference type="ARBA" id="ARBA00023235"/>
    </source>
</evidence>
<dbReference type="NCBIfam" id="NF009487">
    <property type="entry name" value="PRK12849.1"/>
    <property type="match status" value="1"/>
</dbReference>
<dbReference type="EMBL" id="CP006571">
    <property type="protein sequence ID" value="AHK63617.1"/>
    <property type="molecule type" value="Genomic_DNA"/>
</dbReference>
<evidence type="ECO:0000256" key="1">
    <source>
        <dbReference type="ARBA" id="ARBA00006607"/>
    </source>
</evidence>
<dbReference type="PANTHER" id="PTHR45633">
    <property type="entry name" value="60 KDA HEAT SHOCK PROTEIN, MITOCHONDRIAL"/>
    <property type="match status" value="1"/>
</dbReference>
<dbReference type="Gene3D" id="3.30.260.10">
    <property type="entry name" value="TCP-1-like chaperonin intermediate domain"/>
    <property type="match status" value="1"/>
</dbReference>
<evidence type="ECO:0000256" key="6">
    <source>
        <dbReference type="RuleBase" id="RU000418"/>
    </source>
</evidence>
<evidence type="ECO:0000313" key="9">
    <source>
        <dbReference type="Proteomes" id="UP000019433"/>
    </source>
</evidence>
<keyword evidence="4" id="KW-0143">Chaperone</keyword>
<comment type="subunit">
    <text evidence="7">Forms a cylinder of 14 subunits composed of two heptameric rings stacked back-to-back. Interacts with the co-chaperonin GroES.</text>
</comment>
<dbReference type="eggNOG" id="COG0459">
    <property type="taxonomic scope" value="Bacteria"/>
</dbReference>